<gene>
    <name evidence="6" type="ORF">GSI_12767</name>
</gene>
<feature type="compositionally biased region" description="Polar residues" evidence="5">
    <location>
        <begin position="108"/>
        <end position="121"/>
    </location>
</feature>
<dbReference type="GO" id="GO:0033314">
    <property type="term" value="P:mitotic DNA replication checkpoint signaling"/>
    <property type="evidence" value="ECO:0007669"/>
    <property type="project" value="TreeGrafter"/>
</dbReference>
<proteinExistence type="inferred from homology"/>
<dbReference type="GO" id="GO:0006289">
    <property type="term" value="P:nucleotide-excision repair"/>
    <property type="evidence" value="ECO:0007669"/>
    <property type="project" value="TreeGrafter"/>
</dbReference>
<dbReference type="GO" id="GO:0031573">
    <property type="term" value="P:mitotic intra-S DNA damage checkpoint signaling"/>
    <property type="evidence" value="ECO:0007669"/>
    <property type="project" value="TreeGrafter"/>
</dbReference>
<organism evidence="6 7">
    <name type="scientific">Ganoderma sinense ZZ0214-1</name>
    <dbReference type="NCBI Taxonomy" id="1077348"/>
    <lineage>
        <taxon>Eukaryota</taxon>
        <taxon>Fungi</taxon>
        <taxon>Dikarya</taxon>
        <taxon>Basidiomycota</taxon>
        <taxon>Agaricomycotina</taxon>
        <taxon>Agaricomycetes</taxon>
        <taxon>Polyporales</taxon>
        <taxon>Polyporaceae</taxon>
        <taxon>Ganoderma</taxon>
    </lineage>
</organism>
<dbReference type="PIRSF" id="PIRSF011312">
    <property type="entry name" value="Cell_cycle_HUS1"/>
    <property type="match status" value="1"/>
</dbReference>
<feature type="region of interest" description="Disordered" evidence="5">
    <location>
        <begin position="105"/>
        <end position="133"/>
    </location>
</feature>
<dbReference type="PANTHER" id="PTHR12900:SF0">
    <property type="entry name" value="CHECKPOINT PROTEIN"/>
    <property type="match status" value="1"/>
</dbReference>
<dbReference type="GO" id="GO:0000723">
    <property type="term" value="P:telomere maintenance"/>
    <property type="evidence" value="ECO:0007669"/>
    <property type="project" value="TreeGrafter"/>
</dbReference>
<dbReference type="InterPro" id="IPR016580">
    <property type="entry name" value="HUS1"/>
</dbReference>
<dbReference type="STRING" id="1077348.A0A2G8RTQ1"/>
<reference evidence="6 7" key="1">
    <citation type="journal article" date="2015" name="Sci. Rep.">
        <title>Chromosome-level genome map provides insights into diverse defense mechanisms in the medicinal fungus Ganoderma sinense.</title>
        <authorList>
            <person name="Zhu Y."/>
            <person name="Xu J."/>
            <person name="Sun C."/>
            <person name="Zhou S."/>
            <person name="Xu H."/>
            <person name="Nelson D.R."/>
            <person name="Qian J."/>
            <person name="Song J."/>
            <person name="Luo H."/>
            <person name="Xiang L."/>
            <person name="Li Y."/>
            <person name="Xu Z."/>
            <person name="Ji A."/>
            <person name="Wang L."/>
            <person name="Lu S."/>
            <person name="Hayward A."/>
            <person name="Sun W."/>
            <person name="Li X."/>
            <person name="Schwartz D.C."/>
            <person name="Wang Y."/>
            <person name="Chen S."/>
        </authorList>
    </citation>
    <scope>NUCLEOTIDE SEQUENCE [LARGE SCALE GENOMIC DNA]</scope>
    <source>
        <strain evidence="6 7">ZZ0214-1</strain>
    </source>
</reference>
<dbReference type="OrthoDB" id="337750at2759"/>
<dbReference type="Gene3D" id="3.70.10.10">
    <property type="match status" value="1"/>
</dbReference>
<evidence type="ECO:0000256" key="5">
    <source>
        <dbReference type="SAM" id="MobiDB-lite"/>
    </source>
</evidence>
<comment type="subcellular location">
    <subcellularLocation>
        <location evidence="1">Nucleus</location>
    </subcellularLocation>
</comment>
<evidence type="ECO:0000256" key="4">
    <source>
        <dbReference type="PIRNR" id="PIRNR011312"/>
    </source>
</evidence>
<evidence type="ECO:0000256" key="3">
    <source>
        <dbReference type="ARBA" id="ARBA00023242"/>
    </source>
</evidence>
<evidence type="ECO:0000256" key="2">
    <source>
        <dbReference type="ARBA" id="ARBA00005563"/>
    </source>
</evidence>
<dbReference type="AlphaFoldDB" id="A0A2G8RTQ1"/>
<dbReference type="Pfam" id="PF04005">
    <property type="entry name" value="Hus1"/>
    <property type="match status" value="1"/>
</dbReference>
<dbReference type="GO" id="GO:0005730">
    <property type="term" value="C:nucleolus"/>
    <property type="evidence" value="ECO:0007669"/>
    <property type="project" value="InterPro"/>
</dbReference>
<dbReference type="GO" id="GO:0000724">
    <property type="term" value="P:double-strand break repair via homologous recombination"/>
    <property type="evidence" value="ECO:0007669"/>
    <property type="project" value="TreeGrafter"/>
</dbReference>
<dbReference type="GO" id="GO:0030896">
    <property type="term" value="C:checkpoint clamp complex"/>
    <property type="evidence" value="ECO:0007669"/>
    <property type="project" value="InterPro"/>
</dbReference>
<evidence type="ECO:0000313" key="7">
    <source>
        <dbReference type="Proteomes" id="UP000230002"/>
    </source>
</evidence>
<name>A0A2G8RTQ1_9APHY</name>
<dbReference type="GO" id="GO:0035861">
    <property type="term" value="C:site of double-strand break"/>
    <property type="evidence" value="ECO:0007669"/>
    <property type="project" value="TreeGrafter"/>
</dbReference>
<feature type="compositionally biased region" description="Basic and acidic residues" evidence="5">
    <location>
        <begin position="122"/>
        <end position="133"/>
    </location>
</feature>
<dbReference type="EMBL" id="AYKW01000056">
    <property type="protein sequence ID" value="PIL24880.1"/>
    <property type="molecule type" value="Genomic_DNA"/>
</dbReference>
<dbReference type="InterPro" id="IPR007150">
    <property type="entry name" value="HUS1/Mec3"/>
</dbReference>
<dbReference type="PANTHER" id="PTHR12900">
    <property type="entry name" value="MITOTIC AND DNA DAMAGE CHECKPOINT PROTEIN HUS1"/>
    <property type="match status" value="1"/>
</dbReference>
<sequence>MKLAKNHERKSVLSFEIQGTTVMGSNAQINKQLLIDVMRHADVDRLKEPLCPEPDVHILLPPLSKLRTVVERLRPLAEEGIHFRANHSGELQLSTSTENARLEIGWSGLTNPPMSRNSDGTQKTDDSEDKDPTEMHGILVSHKCLTKFLNCHAISSTTIACICANHCMILYVYIGDVSDAGGVLTFYIPAQFDEPI</sequence>
<evidence type="ECO:0000256" key="1">
    <source>
        <dbReference type="ARBA" id="ARBA00004123"/>
    </source>
</evidence>
<keyword evidence="7" id="KW-1185">Reference proteome</keyword>
<evidence type="ECO:0000313" key="6">
    <source>
        <dbReference type="EMBL" id="PIL24880.1"/>
    </source>
</evidence>
<protein>
    <recommendedName>
        <fullName evidence="4">Checkpoint protein</fullName>
    </recommendedName>
</protein>
<dbReference type="GO" id="GO:0044778">
    <property type="term" value="P:meiotic DNA integrity checkpoint signaling"/>
    <property type="evidence" value="ECO:0007669"/>
    <property type="project" value="TreeGrafter"/>
</dbReference>
<comment type="caution">
    <text evidence="6">The sequence shown here is derived from an EMBL/GenBank/DDBJ whole genome shotgun (WGS) entry which is preliminary data.</text>
</comment>
<dbReference type="Proteomes" id="UP000230002">
    <property type="component" value="Unassembled WGS sequence"/>
</dbReference>
<keyword evidence="3" id="KW-0539">Nucleus</keyword>
<comment type="similarity">
    <text evidence="2 4">Belongs to the HUS1 family.</text>
</comment>
<accession>A0A2G8RTQ1</accession>